<proteinExistence type="predicted"/>
<accession>A0A024UTG9</accession>
<evidence type="ECO:0000313" key="1">
    <source>
        <dbReference type="EMBL" id="ETW09227.1"/>
    </source>
</evidence>
<name>A0A024UTG9_9STRA</name>
<protein>
    <submittedName>
        <fullName evidence="1">Uncharacterized protein</fullName>
    </submittedName>
</protein>
<dbReference type="VEuPathDB" id="FungiDB:H310_01632"/>
<dbReference type="SUPFAM" id="SSF55315">
    <property type="entry name" value="L30e-like"/>
    <property type="match status" value="1"/>
</dbReference>
<organism evidence="1">
    <name type="scientific">Aphanomyces invadans</name>
    <dbReference type="NCBI Taxonomy" id="157072"/>
    <lineage>
        <taxon>Eukaryota</taxon>
        <taxon>Sar</taxon>
        <taxon>Stramenopiles</taxon>
        <taxon>Oomycota</taxon>
        <taxon>Saprolegniomycetes</taxon>
        <taxon>Saprolegniales</taxon>
        <taxon>Verrucalvaceae</taxon>
        <taxon>Aphanomyces</taxon>
    </lineage>
</organism>
<feature type="non-terminal residue" evidence="1">
    <location>
        <position position="1"/>
    </location>
</feature>
<dbReference type="EMBL" id="KI913953">
    <property type="protein sequence ID" value="ETW09227.1"/>
    <property type="molecule type" value="Genomic_DNA"/>
</dbReference>
<dbReference type="STRING" id="157072.A0A024UTG9"/>
<dbReference type="InterPro" id="IPR029064">
    <property type="entry name" value="Ribosomal_eL30-like_sf"/>
</dbReference>
<reference evidence="1" key="1">
    <citation type="submission" date="2013-12" db="EMBL/GenBank/DDBJ databases">
        <title>The Genome Sequence of Aphanomyces invadans NJM9701.</title>
        <authorList>
            <consortium name="The Broad Institute Genomics Platform"/>
            <person name="Russ C."/>
            <person name="Tyler B."/>
            <person name="van West P."/>
            <person name="Dieguez-Uribeondo J."/>
            <person name="Young S.K."/>
            <person name="Zeng Q."/>
            <person name="Gargeya S."/>
            <person name="Fitzgerald M."/>
            <person name="Abouelleil A."/>
            <person name="Alvarado L."/>
            <person name="Chapman S.B."/>
            <person name="Gainer-Dewar J."/>
            <person name="Goldberg J."/>
            <person name="Griggs A."/>
            <person name="Gujja S."/>
            <person name="Hansen M."/>
            <person name="Howarth C."/>
            <person name="Imamovic A."/>
            <person name="Ireland A."/>
            <person name="Larimer J."/>
            <person name="McCowan C."/>
            <person name="Murphy C."/>
            <person name="Pearson M."/>
            <person name="Poon T.W."/>
            <person name="Priest M."/>
            <person name="Roberts A."/>
            <person name="Saif S."/>
            <person name="Shea T."/>
            <person name="Sykes S."/>
            <person name="Wortman J."/>
            <person name="Nusbaum C."/>
            <person name="Birren B."/>
        </authorList>
    </citation>
    <scope>NUCLEOTIDE SEQUENCE [LARGE SCALE GENOMIC DNA]</scope>
    <source>
        <strain evidence="1">NJM9701</strain>
    </source>
</reference>
<dbReference type="AlphaFoldDB" id="A0A024UTG9"/>
<dbReference type="RefSeq" id="XP_008863032.1">
    <property type="nucleotide sequence ID" value="XM_008864810.1"/>
</dbReference>
<dbReference type="GeneID" id="20078682"/>
<dbReference type="Gene3D" id="3.30.1330.30">
    <property type="match status" value="1"/>
</dbReference>
<gene>
    <name evidence="1" type="ORF">H310_01632</name>
</gene>
<sequence>GSQFCQGFGGIGGILRWQVDFMELEYNGESDDDFDDDDFI</sequence>